<keyword evidence="3" id="KW-1185">Reference proteome</keyword>
<name>A0ABQ7BNW0_BRACR</name>
<feature type="compositionally biased region" description="Basic and acidic residues" evidence="1">
    <location>
        <begin position="1"/>
        <end position="30"/>
    </location>
</feature>
<dbReference type="Proteomes" id="UP000266723">
    <property type="component" value="Unassembled WGS sequence"/>
</dbReference>
<dbReference type="EMBL" id="QGKV02001507">
    <property type="protein sequence ID" value="KAF3533835.1"/>
    <property type="molecule type" value="Genomic_DNA"/>
</dbReference>
<sequence length="62" mass="7048">MSGKMLFERTEHRNGLRERPTTPAPDETKTVRPLCTGVRHLLRAQPFVDNFREVERPGGATS</sequence>
<evidence type="ECO:0000256" key="1">
    <source>
        <dbReference type="SAM" id="MobiDB-lite"/>
    </source>
</evidence>
<comment type="caution">
    <text evidence="2">The sequence shown here is derived from an EMBL/GenBank/DDBJ whole genome shotgun (WGS) entry which is preliminary data.</text>
</comment>
<evidence type="ECO:0000313" key="2">
    <source>
        <dbReference type="EMBL" id="KAF3533835.1"/>
    </source>
</evidence>
<protein>
    <submittedName>
        <fullName evidence="2">Uncharacterized protein</fullName>
    </submittedName>
</protein>
<proteinExistence type="predicted"/>
<gene>
    <name evidence="2" type="ORF">DY000_02037451</name>
</gene>
<feature type="region of interest" description="Disordered" evidence="1">
    <location>
        <begin position="1"/>
        <end position="32"/>
    </location>
</feature>
<accession>A0ABQ7BNW0</accession>
<evidence type="ECO:0000313" key="3">
    <source>
        <dbReference type="Proteomes" id="UP000266723"/>
    </source>
</evidence>
<reference evidence="2 3" key="1">
    <citation type="journal article" date="2020" name="BMC Genomics">
        <title>Intraspecific diversification of the crop wild relative Brassica cretica Lam. using demographic model selection.</title>
        <authorList>
            <person name="Kioukis A."/>
            <person name="Michalopoulou V.A."/>
            <person name="Briers L."/>
            <person name="Pirintsos S."/>
            <person name="Studholme D.J."/>
            <person name="Pavlidis P."/>
            <person name="Sarris P.F."/>
        </authorList>
    </citation>
    <scope>NUCLEOTIDE SEQUENCE [LARGE SCALE GENOMIC DNA]</scope>
    <source>
        <strain evidence="3">cv. PFS-1207/04</strain>
    </source>
</reference>
<organism evidence="2 3">
    <name type="scientific">Brassica cretica</name>
    <name type="common">Mustard</name>
    <dbReference type="NCBI Taxonomy" id="69181"/>
    <lineage>
        <taxon>Eukaryota</taxon>
        <taxon>Viridiplantae</taxon>
        <taxon>Streptophyta</taxon>
        <taxon>Embryophyta</taxon>
        <taxon>Tracheophyta</taxon>
        <taxon>Spermatophyta</taxon>
        <taxon>Magnoliopsida</taxon>
        <taxon>eudicotyledons</taxon>
        <taxon>Gunneridae</taxon>
        <taxon>Pentapetalae</taxon>
        <taxon>rosids</taxon>
        <taxon>malvids</taxon>
        <taxon>Brassicales</taxon>
        <taxon>Brassicaceae</taxon>
        <taxon>Brassiceae</taxon>
        <taxon>Brassica</taxon>
    </lineage>
</organism>